<evidence type="ECO:0000259" key="9">
    <source>
        <dbReference type="Pfam" id="PF01702"/>
    </source>
</evidence>
<dbReference type="FunFam" id="3.20.20.105:FF:000001">
    <property type="entry name" value="Queuine tRNA-ribosyltransferase"/>
    <property type="match status" value="1"/>
</dbReference>
<sequence>MKFKLNNQSEFARRGELEFPRGKIQTPAFMPVGTNGTVKAMTVDDLESTNSEIILGNTFHLMLRPGDEAIRDLGGLHKFSNWNRPILTDSGGFQVWSLGELTKISEEGVKFSSPYDGKKIFMTPEDSIKIQQNLGSDIVMAFDECTDYPATYQEAQKSMELSMRWAKRCKESHESDSALFGIVQGGMYKDLREESLNKIIEIDFDGIALGGLSVGESKEEKTEILQFMSDKLPKEKPRYLMGVGTPEDIVEAVRYGIDMFDCVLPTRNARNGQLFTSEGVINIRNAEYKNSDEPIDKNCDSKVSQNYSRAYLNHLQRTNEMLGSMLATYHNIYYYQSLMKDIRDSIKDNLFEKFLKDFYNKRNLEMPDGPI</sequence>
<dbReference type="InterPro" id="IPR002616">
    <property type="entry name" value="tRNA_ribo_trans-like"/>
</dbReference>
<feature type="binding site" evidence="8">
    <location>
        <begin position="89"/>
        <end position="93"/>
    </location>
    <ligand>
        <name>substrate</name>
    </ligand>
</feature>
<feature type="binding site" evidence="8">
    <location>
        <position position="211"/>
    </location>
    <ligand>
        <name>substrate</name>
    </ligand>
</feature>
<proteinExistence type="inferred from homology"/>
<evidence type="ECO:0000313" key="11">
    <source>
        <dbReference type="Proteomes" id="UP000315782"/>
    </source>
</evidence>
<feature type="active site" description="Nucleophile" evidence="8">
    <location>
        <position position="261"/>
    </location>
</feature>
<dbReference type="GO" id="GO:0008616">
    <property type="term" value="P:tRNA queuosine(34) biosynthetic process"/>
    <property type="evidence" value="ECO:0007669"/>
    <property type="project" value="UniProtKB-UniRule"/>
</dbReference>
<keyword evidence="2 8" id="KW-0328">Glycosyltransferase</keyword>
<comment type="caution">
    <text evidence="8">Lacks conserved residue(s) required for the propagation of feature annotation.</text>
</comment>
<feature type="region of interest" description="RNA binding; important for wobble base 34 recognition" evidence="8">
    <location>
        <begin position="266"/>
        <end position="270"/>
    </location>
</feature>
<dbReference type="InterPro" id="IPR036511">
    <property type="entry name" value="TGT-like_sf"/>
</dbReference>
<keyword evidence="4 8" id="KW-0819">tRNA processing</keyword>
<evidence type="ECO:0000256" key="2">
    <source>
        <dbReference type="ARBA" id="ARBA00022676"/>
    </source>
</evidence>
<dbReference type="EMBL" id="SHBI01000019">
    <property type="protein sequence ID" value="RZO20375.1"/>
    <property type="molecule type" value="Genomic_DNA"/>
</dbReference>
<dbReference type="NCBIfam" id="TIGR00449">
    <property type="entry name" value="tgt_general"/>
    <property type="match status" value="1"/>
</dbReference>
<keyword evidence="6 8" id="KW-0671">Queuosine biosynthesis</keyword>
<dbReference type="GO" id="GO:0046872">
    <property type="term" value="F:metal ion binding"/>
    <property type="evidence" value="ECO:0007669"/>
    <property type="project" value="UniProtKB-KW"/>
</dbReference>
<accession>A0A520MGP2</accession>
<dbReference type="SUPFAM" id="SSF51713">
    <property type="entry name" value="tRNA-guanine transglycosylase"/>
    <property type="match status" value="1"/>
</dbReference>
<dbReference type="EC" id="2.4.2.29" evidence="8"/>
<dbReference type="HAMAP" id="MF_00168">
    <property type="entry name" value="Q_tRNA_Tgt"/>
    <property type="match status" value="1"/>
</dbReference>
<dbReference type="Gene3D" id="3.20.20.105">
    <property type="entry name" value="Queuine tRNA-ribosyltransferase-like"/>
    <property type="match status" value="1"/>
</dbReference>
<feature type="region of interest" description="RNA binding" evidence="8">
    <location>
        <begin position="242"/>
        <end position="248"/>
    </location>
</feature>
<comment type="pathway">
    <text evidence="1 8">tRNA modification; tRNA-queuosine biosynthesis.</text>
</comment>
<evidence type="ECO:0000256" key="6">
    <source>
        <dbReference type="ARBA" id="ARBA00022785"/>
    </source>
</evidence>
<dbReference type="GO" id="GO:0008479">
    <property type="term" value="F:tRNA-guanosine(34) queuine transglycosylase activity"/>
    <property type="evidence" value="ECO:0007669"/>
    <property type="project" value="UniProtKB-UniRule"/>
</dbReference>
<dbReference type="InterPro" id="IPR050076">
    <property type="entry name" value="ArchSynthase1/Queuine_TRR"/>
</dbReference>
<dbReference type="AlphaFoldDB" id="A0A520MGP2"/>
<dbReference type="Proteomes" id="UP000315782">
    <property type="component" value="Unassembled WGS sequence"/>
</dbReference>
<name>A0A520MGP2_9GAMM</name>
<dbReference type="UniPathway" id="UPA00392"/>
<feature type="active site" description="Proton acceptor" evidence="8">
    <location>
        <position position="89"/>
    </location>
</feature>
<feature type="binding site" evidence="8">
    <location>
        <position position="143"/>
    </location>
    <ligand>
        <name>substrate</name>
    </ligand>
</feature>
<gene>
    <name evidence="8" type="primary">tgt</name>
    <name evidence="10" type="ORF">EVA96_02890</name>
</gene>
<comment type="subunit">
    <text evidence="8">Homodimer. Within each dimer, one monomer is responsible for RNA recognition and catalysis, while the other monomer binds to the replacement base PreQ1.</text>
</comment>
<feature type="binding site" evidence="8">
    <location>
        <position position="184"/>
    </location>
    <ligand>
        <name>substrate</name>
    </ligand>
</feature>
<evidence type="ECO:0000256" key="8">
    <source>
        <dbReference type="HAMAP-Rule" id="MF_00168"/>
    </source>
</evidence>
<organism evidence="10 11">
    <name type="scientific">SAR86 cluster bacterium</name>
    <dbReference type="NCBI Taxonomy" id="2030880"/>
    <lineage>
        <taxon>Bacteria</taxon>
        <taxon>Pseudomonadati</taxon>
        <taxon>Pseudomonadota</taxon>
        <taxon>Gammaproteobacteria</taxon>
        <taxon>SAR86 cluster</taxon>
    </lineage>
</organism>
<evidence type="ECO:0000256" key="5">
    <source>
        <dbReference type="ARBA" id="ARBA00022723"/>
    </source>
</evidence>
<evidence type="ECO:0000256" key="1">
    <source>
        <dbReference type="ARBA" id="ARBA00004691"/>
    </source>
</evidence>
<evidence type="ECO:0000256" key="3">
    <source>
        <dbReference type="ARBA" id="ARBA00022679"/>
    </source>
</evidence>
<keyword evidence="3 8" id="KW-0808">Transferase</keyword>
<protein>
    <recommendedName>
        <fullName evidence="8">Queuine tRNA-ribosyltransferase</fullName>
        <ecNumber evidence="8">2.4.2.29</ecNumber>
    </recommendedName>
    <alternativeName>
        <fullName evidence="8">Guanine insertion enzyme</fullName>
    </alternativeName>
    <alternativeName>
        <fullName evidence="8">tRNA-guanine transglycosylase</fullName>
    </alternativeName>
</protein>
<feature type="domain" description="tRNA-guanine(15) transglycosylase-like" evidence="9">
    <location>
        <begin position="12"/>
        <end position="362"/>
    </location>
</feature>
<dbReference type="Pfam" id="PF01702">
    <property type="entry name" value="TGT"/>
    <property type="match status" value="1"/>
</dbReference>
<comment type="catalytic activity">
    <reaction evidence="7 8">
        <text>7-aminomethyl-7-carbaguanine + guanosine(34) in tRNA = 7-aminomethyl-7-carbaguanosine(34) in tRNA + guanine</text>
        <dbReference type="Rhea" id="RHEA:24104"/>
        <dbReference type="Rhea" id="RHEA-COMP:10341"/>
        <dbReference type="Rhea" id="RHEA-COMP:10342"/>
        <dbReference type="ChEBI" id="CHEBI:16235"/>
        <dbReference type="ChEBI" id="CHEBI:58703"/>
        <dbReference type="ChEBI" id="CHEBI:74269"/>
        <dbReference type="ChEBI" id="CHEBI:82833"/>
        <dbReference type="EC" id="2.4.2.29"/>
    </reaction>
</comment>
<evidence type="ECO:0000313" key="10">
    <source>
        <dbReference type="EMBL" id="RZO20375.1"/>
    </source>
</evidence>
<evidence type="ECO:0000256" key="7">
    <source>
        <dbReference type="ARBA" id="ARBA00050112"/>
    </source>
</evidence>
<keyword evidence="5" id="KW-0479">Metal-binding</keyword>
<comment type="function">
    <text evidence="8">Catalyzes the base-exchange of a guanine (G) residue with the queuine precursor 7-aminomethyl-7-deazaguanine (PreQ1) at position 34 (anticodon wobble position) in tRNAs with GU(N) anticodons (tRNA-Asp, -Asn, -His and -Tyr). Catalysis occurs through a double-displacement mechanism. The nucleophile active site attacks the C1' of nucleotide 34 to detach the guanine base from the RNA, forming a covalent enzyme-RNA intermediate. The proton acceptor active site deprotonates the incoming PreQ1, allowing a nucleophilic attack on the C1' of the ribose to form the product. After dissociation, two additional enzymatic reactions on the tRNA convert PreQ1 to queuine (Q), resulting in the hypermodified nucleoside queuosine (7-(((4,5-cis-dihydroxy-2-cyclopenten-1-yl)amino)methyl)-7-deazaguanosine).</text>
</comment>
<dbReference type="PANTHER" id="PTHR46499">
    <property type="entry name" value="QUEUINE TRNA-RIBOSYLTRANSFERASE"/>
    <property type="match status" value="1"/>
</dbReference>
<dbReference type="NCBIfam" id="TIGR00430">
    <property type="entry name" value="Q_tRNA_tgt"/>
    <property type="match status" value="1"/>
</dbReference>
<evidence type="ECO:0000256" key="4">
    <source>
        <dbReference type="ARBA" id="ARBA00022694"/>
    </source>
</evidence>
<comment type="similarity">
    <text evidence="8">Belongs to the queuine tRNA-ribosyltransferase family.</text>
</comment>
<comment type="caution">
    <text evidence="10">The sequence shown here is derived from an EMBL/GenBank/DDBJ whole genome shotgun (WGS) entry which is preliminary data.</text>
</comment>
<dbReference type="InterPro" id="IPR004803">
    <property type="entry name" value="TGT"/>
</dbReference>
<dbReference type="PANTHER" id="PTHR46499:SF1">
    <property type="entry name" value="QUEUINE TRNA-RIBOSYLTRANSFERASE"/>
    <property type="match status" value="1"/>
</dbReference>
<reference evidence="10 11" key="1">
    <citation type="submission" date="2019-02" db="EMBL/GenBank/DDBJ databases">
        <title>Prokaryotic population dynamics and viral predation in marine succession experiment using metagenomics: the confinement effect.</title>
        <authorList>
            <person name="Haro-Moreno J.M."/>
            <person name="Rodriguez-Valera F."/>
            <person name="Lopez-Perez M."/>
        </authorList>
    </citation>
    <scope>NUCLEOTIDE SEQUENCE [LARGE SCALE GENOMIC DNA]</scope>
    <source>
        <strain evidence="10">MED-G163</strain>
    </source>
</reference>
<dbReference type="GO" id="GO:0005829">
    <property type="term" value="C:cytosol"/>
    <property type="evidence" value="ECO:0007669"/>
    <property type="project" value="TreeGrafter"/>
</dbReference>